<dbReference type="SMART" id="SM00724">
    <property type="entry name" value="TLC"/>
    <property type="match status" value="1"/>
</dbReference>
<feature type="transmembrane region" description="Helical" evidence="5">
    <location>
        <begin position="39"/>
        <end position="63"/>
    </location>
</feature>
<evidence type="ECO:0000256" key="2">
    <source>
        <dbReference type="ARBA" id="ARBA00022692"/>
    </source>
</evidence>
<evidence type="ECO:0000313" key="7">
    <source>
        <dbReference type="EMBL" id="KAL2335216.1"/>
    </source>
</evidence>
<feature type="transmembrane region" description="Helical" evidence="5">
    <location>
        <begin position="6"/>
        <end position="27"/>
    </location>
</feature>
<dbReference type="Proteomes" id="UP001603857">
    <property type="component" value="Unassembled WGS sequence"/>
</dbReference>
<organism evidence="7 8">
    <name type="scientific">Flemingia macrophylla</name>
    <dbReference type="NCBI Taxonomy" id="520843"/>
    <lineage>
        <taxon>Eukaryota</taxon>
        <taxon>Viridiplantae</taxon>
        <taxon>Streptophyta</taxon>
        <taxon>Embryophyta</taxon>
        <taxon>Tracheophyta</taxon>
        <taxon>Spermatophyta</taxon>
        <taxon>Magnoliopsida</taxon>
        <taxon>eudicotyledons</taxon>
        <taxon>Gunneridae</taxon>
        <taxon>Pentapetalae</taxon>
        <taxon>rosids</taxon>
        <taxon>fabids</taxon>
        <taxon>Fabales</taxon>
        <taxon>Fabaceae</taxon>
        <taxon>Papilionoideae</taxon>
        <taxon>50 kb inversion clade</taxon>
        <taxon>NPAAA clade</taxon>
        <taxon>indigoferoid/millettioid clade</taxon>
        <taxon>Phaseoleae</taxon>
        <taxon>Flemingia</taxon>
    </lineage>
</organism>
<feature type="transmembrane region" description="Helical" evidence="5">
    <location>
        <begin position="111"/>
        <end position="137"/>
    </location>
</feature>
<dbReference type="GO" id="GO:0016020">
    <property type="term" value="C:membrane"/>
    <property type="evidence" value="ECO:0007669"/>
    <property type="project" value="UniProtKB-SubCell"/>
</dbReference>
<proteinExistence type="predicted"/>
<evidence type="ECO:0000313" key="8">
    <source>
        <dbReference type="Proteomes" id="UP001603857"/>
    </source>
</evidence>
<evidence type="ECO:0000256" key="5">
    <source>
        <dbReference type="SAM" id="Phobius"/>
    </source>
</evidence>
<dbReference type="PANTHER" id="PTHR31766">
    <property type="entry name" value="GLABROUS1 ENHANCER-BINDING PROTEIN-LIKE 2"/>
    <property type="match status" value="1"/>
</dbReference>
<comment type="subcellular location">
    <subcellularLocation>
        <location evidence="1">Membrane</location>
        <topology evidence="1">Multi-pass membrane protein</topology>
    </subcellularLocation>
</comment>
<feature type="domain" description="TLC" evidence="6">
    <location>
        <begin position="34"/>
        <end position="237"/>
    </location>
</feature>
<evidence type="ECO:0000259" key="6">
    <source>
        <dbReference type="SMART" id="SM00724"/>
    </source>
</evidence>
<sequence length="246" mass="26828">MEIHAFEFLLIFLVLYVSIYLVGYFIVFRKWSPDDRPEASSCFLSLFHGTPAAVLAAAAILSADSRSLDATNTGFQNLVLDNSAAYFVVDLVHLALFFRGGEEAMFVAHHLATLFVLVTCRHVASGGAVAVLALVALGEATSAFQDAWRLGRLRRSEAPRVARACDALTVPFCCLYTVLRGVFGPCVVVRMVVVYSRGKGTVATWVCVSWVVVVSLAIVGSLVWVSSLCVQVYIEKKGKVEEKIEN</sequence>
<keyword evidence="3 5" id="KW-1133">Transmembrane helix</keyword>
<dbReference type="EMBL" id="JBGMDY010000005">
    <property type="protein sequence ID" value="KAL2335216.1"/>
    <property type="molecule type" value="Genomic_DNA"/>
</dbReference>
<keyword evidence="4 5" id="KW-0472">Membrane</keyword>
<reference evidence="7 8" key="1">
    <citation type="submission" date="2024-08" db="EMBL/GenBank/DDBJ databases">
        <title>Insights into the chromosomal genome structure of Flemingia macrophylla.</title>
        <authorList>
            <person name="Ding Y."/>
            <person name="Zhao Y."/>
            <person name="Bi W."/>
            <person name="Wu M."/>
            <person name="Zhao G."/>
            <person name="Gong Y."/>
            <person name="Li W."/>
            <person name="Zhang P."/>
        </authorList>
    </citation>
    <scope>NUCLEOTIDE SEQUENCE [LARGE SCALE GENOMIC DNA]</scope>
    <source>
        <strain evidence="7">DYQJB</strain>
        <tissue evidence="7">Leaf</tissue>
    </source>
</reference>
<name>A0ABD1MHD1_9FABA</name>
<feature type="transmembrane region" description="Helical" evidence="5">
    <location>
        <begin position="202"/>
        <end position="234"/>
    </location>
</feature>
<evidence type="ECO:0000256" key="4">
    <source>
        <dbReference type="ARBA" id="ARBA00023136"/>
    </source>
</evidence>
<gene>
    <name evidence="7" type="ORF">Fmac_016429</name>
</gene>
<dbReference type="InterPro" id="IPR040327">
    <property type="entry name" value="At5g14285-like"/>
</dbReference>
<protein>
    <recommendedName>
        <fullName evidence="6">TLC domain-containing protein</fullName>
    </recommendedName>
</protein>
<dbReference type="AlphaFoldDB" id="A0ABD1MHD1"/>
<evidence type="ECO:0000256" key="3">
    <source>
        <dbReference type="ARBA" id="ARBA00022989"/>
    </source>
</evidence>
<keyword evidence="8" id="KW-1185">Reference proteome</keyword>
<evidence type="ECO:0000256" key="1">
    <source>
        <dbReference type="ARBA" id="ARBA00004141"/>
    </source>
</evidence>
<comment type="caution">
    <text evidence="7">The sequence shown here is derived from an EMBL/GenBank/DDBJ whole genome shotgun (WGS) entry which is preliminary data.</text>
</comment>
<accession>A0ABD1MHD1</accession>
<dbReference type="InterPro" id="IPR006634">
    <property type="entry name" value="TLC-dom"/>
</dbReference>
<dbReference type="Pfam" id="PF03798">
    <property type="entry name" value="TRAM_LAG1_CLN8"/>
    <property type="match status" value="1"/>
</dbReference>
<dbReference type="PANTHER" id="PTHR31766:SF2">
    <property type="entry name" value="GLABROUS1 ENHANCER-BINDING PROTEIN-LIKE 2"/>
    <property type="match status" value="1"/>
</dbReference>
<feature type="transmembrane region" description="Helical" evidence="5">
    <location>
        <begin position="83"/>
        <end position="99"/>
    </location>
</feature>
<keyword evidence="2 5" id="KW-0812">Transmembrane</keyword>